<dbReference type="SUPFAM" id="SSF52833">
    <property type="entry name" value="Thioredoxin-like"/>
    <property type="match status" value="1"/>
</dbReference>
<name>A0A218XGD1_PUNGR</name>
<comment type="caution">
    <text evidence="2">The sequence shown here is derived from an EMBL/GenBank/DDBJ whole genome shotgun (WGS) entry which is preliminary data.</text>
</comment>
<dbReference type="AlphaFoldDB" id="A0A218XGD1"/>
<dbReference type="Gene3D" id="3.40.30.10">
    <property type="entry name" value="Glutaredoxin"/>
    <property type="match status" value="1"/>
</dbReference>
<sequence>MKELDGSIPHHEIAAFVVGGAADGVIEFLQYTPPFAKYYTGYPKDLGPSRLVHFTSEREFVQLLHEGYPVVVAFTIRGNLTKHLDKVLEEAAVAFYPNVKFMRVECPKYPGFCMTRQKNEYPFIEIFHSPEQAANQGRADPSVMKYSVKVLPENEEELSRADSASSSGRFTTALSYS</sequence>
<feature type="region of interest" description="Disordered" evidence="1">
    <location>
        <begin position="157"/>
        <end position="177"/>
    </location>
</feature>
<feature type="compositionally biased region" description="Polar residues" evidence="1">
    <location>
        <begin position="162"/>
        <end position="177"/>
    </location>
</feature>
<reference evidence="3" key="1">
    <citation type="journal article" date="2017" name="Plant J.">
        <title>The pomegranate (Punica granatum L.) genome and the genomics of punicalagin biosynthesis.</title>
        <authorList>
            <person name="Qin G."/>
            <person name="Xu C."/>
            <person name="Ming R."/>
            <person name="Tang H."/>
            <person name="Guyot R."/>
            <person name="Kramer E.M."/>
            <person name="Hu Y."/>
            <person name="Yi X."/>
            <person name="Qi Y."/>
            <person name="Xu X."/>
            <person name="Gao Z."/>
            <person name="Pan H."/>
            <person name="Jian J."/>
            <person name="Tian Y."/>
            <person name="Yue Z."/>
            <person name="Xu Y."/>
        </authorList>
    </citation>
    <scope>NUCLEOTIDE SEQUENCE [LARGE SCALE GENOMIC DNA]</scope>
    <source>
        <strain evidence="3">cv. Dabenzi</strain>
    </source>
</reference>
<gene>
    <name evidence="2" type="ORF">CDL15_Pgr027054</name>
</gene>
<evidence type="ECO:0000313" key="2">
    <source>
        <dbReference type="EMBL" id="OWM84285.1"/>
    </source>
</evidence>
<dbReference type="PANTHER" id="PTHR36076:SF1">
    <property type="entry name" value="THIOREDOXIN SUPERFAMILY PROTEIN"/>
    <property type="match status" value="1"/>
</dbReference>
<proteinExistence type="predicted"/>
<dbReference type="PANTHER" id="PTHR36076">
    <property type="entry name" value="THIOREDOXIN SUPERFAMILY PROTEIN"/>
    <property type="match status" value="1"/>
</dbReference>
<dbReference type="Proteomes" id="UP000197138">
    <property type="component" value="Unassembled WGS sequence"/>
</dbReference>
<evidence type="ECO:0008006" key="4">
    <source>
        <dbReference type="Google" id="ProtNLM"/>
    </source>
</evidence>
<accession>A0A218XGD1</accession>
<organism evidence="2 3">
    <name type="scientific">Punica granatum</name>
    <name type="common">Pomegranate</name>
    <dbReference type="NCBI Taxonomy" id="22663"/>
    <lineage>
        <taxon>Eukaryota</taxon>
        <taxon>Viridiplantae</taxon>
        <taxon>Streptophyta</taxon>
        <taxon>Embryophyta</taxon>
        <taxon>Tracheophyta</taxon>
        <taxon>Spermatophyta</taxon>
        <taxon>Magnoliopsida</taxon>
        <taxon>eudicotyledons</taxon>
        <taxon>Gunneridae</taxon>
        <taxon>Pentapetalae</taxon>
        <taxon>rosids</taxon>
        <taxon>malvids</taxon>
        <taxon>Myrtales</taxon>
        <taxon>Lythraceae</taxon>
        <taxon>Punica</taxon>
    </lineage>
</organism>
<evidence type="ECO:0000313" key="3">
    <source>
        <dbReference type="Proteomes" id="UP000197138"/>
    </source>
</evidence>
<evidence type="ECO:0000256" key="1">
    <source>
        <dbReference type="SAM" id="MobiDB-lite"/>
    </source>
</evidence>
<dbReference type="EMBL" id="MTKT01001633">
    <property type="protein sequence ID" value="OWM84285.1"/>
    <property type="molecule type" value="Genomic_DNA"/>
</dbReference>
<protein>
    <recommendedName>
        <fullName evidence="4">Thioredoxin domain-containing protein</fullName>
    </recommendedName>
</protein>
<dbReference type="InterPro" id="IPR036249">
    <property type="entry name" value="Thioredoxin-like_sf"/>
</dbReference>